<accession>A0A4Z0V4R7</accession>
<evidence type="ECO:0000313" key="3">
    <source>
        <dbReference type="EMBL" id="TGG36806.1"/>
    </source>
</evidence>
<protein>
    <submittedName>
        <fullName evidence="3">Glycosyltransferase</fullName>
    </submittedName>
</protein>
<name>A0A4Z0V4R7_9BACT</name>
<dbReference type="GeneID" id="82150771"/>
<dbReference type="RefSeq" id="WP_135472516.1">
    <property type="nucleotide sequence ID" value="NZ_CASJDB010000028.1"/>
</dbReference>
<dbReference type="CDD" id="cd06533">
    <property type="entry name" value="Glyco_transf_WecG_TagA"/>
    <property type="match status" value="1"/>
</dbReference>
<dbReference type="EMBL" id="SJSA01000002">
    <property type="protein sequence ID" value="TGG36806.1"/>
    <property type="molecule type" value="Genomic_DNA"/>
</dbReference>
<evidence type="ECO:0000256" key="1">
    <source>
        <dbReference type="ARBA" id="ARBA00022676"/>
    </source>
</evidence>
<dbReference type="AlphaFoldDB" id="A0A4Z0V4R7"/>
<dbReference type="NCBIfam" id="TIGR00696">
    <property type="entry name" value="wecG_tagA_cpsF"/>
    <property type="match status" value="1"/>
</dbReference>
<dbReference type="GO" id="GO:0016758">
    <property type="term" value="F:hexosyltransferase activity"/>
    <property type="evidence" value="ECO:0007669"/>
    <property type="project" value="TreeGrafter"/>
</dbReference>
<keyword evidence="4" id="KW-1185">Reference proteome</keyword>
<keyword evidence="1" id="KW-0328">Glycosyltransferase</keyword>
<dbReference type="PANTHER" id="PTHR34136">
    <property type="match status" value="1"/>
</dbReference>
<keyword evidence="2 3" id="KW-0808">Transferase</keyword>
<dbReference type="InterPro" id="IPR004629">
    <property type="entry name" value="WecG_TagA_CpsF"/>
</dbReference>
<dbReference type="Proteomes" id="UP000297635">
    <property type="component" value="Unassembled WGS sequence"/>
</dbReference>
<dbReference type="Pfam" id="PF03808">
    <property type="entry name" value="Glyco_tran_WecG"/>
    <property type="match status" value="1"/>
</dbReference>
<sequence>MNNREFVRKIADSALTYPYGTFAVGVGRVNTCVNPFSYHLVRRHPELYNSMDGLFVDGMTMCWLIRLLWMKRVPRLSFDMSGMAVDLFSYLNNIGTDRSIYFLGTKQDVLEATIKQFYKNYPKMKIAGYRNGYFIDNDDRKKAIADIIKSKSDFAIIGMGSPLQEQFALDLKNAGYKGIVFTCGGFLHQSASDINYYPKWVNKYNLRAFYRLFHEKGLWCRLYNVLIEFPILFTWDTLRTKLY</sequence>
<evidence type="ECO:0000313" key="4">
    <source>
        <dbReference type="Proteomes" id="UP000297635"/>
    </source>
</evidence>
<proteinExistence type="predicted"/>
<dbReference type="PANTHER" id="PTHR34136:SF1">
    <property type="entry name" value="UDP-N-ACETYL-D-MANNOSAMINURONIC ACID TRANSFERASE"/>
    <property type="match status" value="1"/>
</dbReference>
<evidence type="ECO:0000256" key="2">
    <source>
        <dbReference type="ARBA" id="ARBA00022679"/>
    </source>
</evidence>
<comment type="caution">
    <text evidence="3">The sequence shown here is derived from an EMBL/GenBank/DDBJ whole genome shotgun (WGS) entry which is preliminary data.</text>
</comment>
<reference evidence="3 4" key="1">
    <citation type="submission" date="2019-02" db="EMBL/GenBank/DDBJ databases">
        <title>Isolation and identification of novel species under the genus Muribaculum.</title>
        <authorList>
            <person name="Miyake S."/>
            <person name="Ding Y."/>
            <person name="Low A."/>
            <person name="Soh M."/>
            <person name="Seedorf H."/>
        </authorList>
    </citation>
    <scope>NUCLEOTIDE SEQUENCE [LARGE SCALE GENOMIC DNA]</scope>
    <source>
        <strain evidence="3 4">TLL-A3</strain>
    </source>
</reference>
<gene>
    <name evidence="3" type="ORF">EZ315_13315</name>
</gene>
<organism evidence="3 4">
    <name type="scientific">Duncaniella freteri</name>
    <dbReference type="NCBI Taxonomy" id="2530391"/>
    <lineage>
        <taxon>Bacteria</taxon>
        <taxon>Pseudomonadati</taxon>
        <taxon>Bacteroidota</taxon>
        <taxon>Bacteroidia</taxon>
        <taxon>Bacteroidales</taxon>
        <taxon>Muribaculaceae</taxon>
        <taxon>Duncaniella</taxon>
    </lineage>
</organism>